<evidence type="ECO:0000313" key="4">
    <source>
        <dbReference type="Proteomes" id="UP000024837"/>
    </source>
</evidence>
<proteinExistence type="predicted"/>
<dbReference type="EMBL" id="KI966423">
    <property type="protein sequence ID" value="EWC45918.1"/>
    <property type="molecule type" value="Genomic_DNA"/>
</dbReference>
<organism evidence="3 4">
    <name type="scientific">Drechslerella stenobrocha 248</name>
    <dbReference type="NCBI Taxonomy" id="1043628"/>
    <lineage>
        <taxon>Eukaryota</taxon>
        <taxon>Fungi</taxon>
        <taxon>Dikarya</taxon>
        <taxon>Ascomycota</taxon>
        <taxon>Pezizomycotina</taxon>
        <taxon>Orbiliomycetes</taxon>
        <taxon>Orbiliales</taxon>
        <taxon>Orbiliaceae</taxon>
        <taxon>Drechslerella</taxon>
    </lineage>
</organism>
<evidence type="ECO:0000256" key="2">
    <source>
        <dbReference type="SAM" id="SignalP"/>
    </source>
</evidence>
<evidence type="ECO:0000313" key="3">
    <source>
        <dbReference type="EMBL" id="EWC45918.1"/>
    </source>
</evidence>
<feature type="chain" id="PRO_5004893626" evidence="2">
    <location>
        <begin position="29"/>
        <end position="158"/>
    </location>
</feature>
<keyword evidence="1" id="KW-1133">Transmembrane helix</keyword>
<gene>
    <name evidence="3" type="ORF">DRE_04925</name>
</gene>
<feature type="signal peptide" evidence="2">
    <location>
        <begin position="1"/>
        <end position="28"/>
    </location>
</feature>
<protein>
    <submittedName>
        <fullName evidence="3">Uncharacterized protein</fullName>
    </submittedName>
</protein>
<evidence type="ECO:0000256" key="1">
    <source>
        <dbReference type="SAM" id="Phobius"/>
    </source>
</evidence>
<reference evidence="3 4" key="1">
    <citation type="submission" date="2013-05" db="EMBL/GenBank/DDBJ databases">
        <title>Drechslerella stenobrocha genome reveals carnivorous origination and mechanical trapping mechanism of predatory fungi.</title>
        <authorList>
            <person name="Liu X."/>
            <person name="Zhang W."/>
            <person name="Liu K."/>
        </authorList>
    </citation>
    <scope>NUCLEOTIDE SEQUENCE [LARGE SCALE GENOMIC DNA]</scope>
    <source>
        <strain evidence="3 4">248</strain>
    </source>
</reference>
<dbReference type="PANTHER" id="PTHR42077:SF1">
    <property type="entry name" value="YALI0F30239P"/>
    <property type="match status" value="1"/>
</dbReference>
<accession>W7I112</accession>
<dbReference type="HOGENOM" id="CLU_1835098_0_0_1"/>
<name>W7I112_9PEZI</name>
<dbReference type="Proteomes" id="UP000024837">
    <property type="component" value="Unassembled WGS sequence"/>
</dbReference>
<feature type="transmembrane region" description="Helical" evidence="1">
    <location>
        <begin position="44"/>
        <end position="67"/>
    </location>
</feature>
<keyword evidence="1" id="KW-0812">Transmembrane</keyword>
<dbReference type="PANTHER" id="PTHR42077">
    <property type="entry name" value="YALI0F30239P"/>
    <property type="match status" value="1"/>
</dbReference>
<dbReference type="OrthoDB" id="4083871at2759"/>
<keyword evidence="2" id="KW-0732">Signal</keyword>
<keyword evidence="4" id="KW-1185">Reference proteome</keyword>
<keyword evidence="1" id="KW-0472">Membrane</keyword>
<dbReference type="AlphaFoldDB" id="W7I112"/>
<sequence>MPAATALFVPFGALLLLLLGSAPQPALALFATAAKKKQQKPKSLVRQLFPVVVSLTVLVVIATVVYLTWRTVVSISEDVHQRLDDNNIKLHRNGADVTVKGISYEEYGDLTQKFVVGAWNTSETKDYSSRLWSFGEKRRTKKHRETELRNQSLTPQSI</sequence>